<keyword evidence="4" id="KW-0812">Transmembrane</keyword>
<protein>
    <recommendedName>
        <fullName evidence="7">Late embryogenesis abundant protein LEA-2 subgroup domain-containing protein</fullName>
    </recommendedName>
</protein>
<evidence type="ECO:0000256" key="1">
    <source>
        <dbReference type="ARBA" id="ARBA00004370"/>
    </source>
</evidence>
<accession>A0AAD8HZE3</accession>
<feature type="compositionally biased region" description="Low complexity" evidence="3">
    <location>
        <begin position="15"/>
        <end position="38"/>
    </location>
</feature>
<dbReference type="GO" id="GO:0098542">
    <property type="term" value="P:defense response to other organism"/>
    <property type="evidence" value="ECO:0007669"/>
    <property type="project" value="InterPro"/>
</dbReference>
<dbReference type="Proteomes" id="UP001237642">
    <property type="component" value="Unassembled WGS sequence"/>
</dbReference>
<dbReference type="InterPro" id="IPR044839">
    <property type="entry name" value="NDR1-like"/>
</dbReference>
<comment type="subcellular location">
    <subcellularLocation>
        <location evidence="1">Membrane</location>
    </subcellularLocation>
</comment>
<dbReference type="GO" id="GO:0005886">
    <property type="term" value="C:plasma membrane"/>
    <property type="evidence" value="ECO:0007669"/>
    <property type="project" value="TreeGrafter"/>
</dbReference>
<reference evidence="5" key="1">
    <citation type="submission" date="2023-02" db="EMBL/GenBank/DDBJ databases">
        <title>Genome of toxic invasive species Heracleum sosnowskyi carries increased number of genes despite the absence of recent whole-genome duplications.</title>
        <authorList>
            <person name="Schelkunov M."/>
            <person name="Shtratnikova V."/>
            <person name="Makarenko M."/>
            <person name="Klepikova A."/>
            <person name="Omelchenko D."/>
            <person name="Novikova G."/>
            <person name="Obukhova E."/>
            <person name="Bogdanov V."/>
            <person name="Penin A."/>
            <person name="Logacheva M."/>
        </authorList>
    </citation>
    <scope>NUCLEOTIDE SEQUENCE</scope>
    <source>
        <strain evidence="5">Hsosn_3</strain>
        <tissue evidence="5">Leaf</tissue>
    </source>
</reference>
<dbReference type="PANTHER" id="PTHR31234">
    <property type="entry name" value="LATE EMBRYOGENESIS ABUNDANT (LEA) HYDROXYPROLINE-RICH GLYCOPROTEIN FAMILY"/>
    <property type="match status" value="1"/>
</dbReference>
<name>A0AAD8HZE3_9APIA</name>
<keyword evidence="2 4" id="KW-0472">Membrane</keyword>
<evidence type="ECO:0008006" key="7">
    <source>
        <dbReference type="Google" id="ProtNLM"/>
    </source>
</evidence>
<sequence length="288" mass="32389">MASSSSEEDQNSVKSRTTTTESSQAQQQPHQPEQLPAGYPYPPPYQGYPPQPYQGNNYQYAAAAAAPPQPGYYPSNPQTYVLFGPPQRSLAYKLGRAILVAMIVLFLGMSFMSFLAWLVYGTDIPEFHAESLEMKISDMNNMALNATWTANLNVKNPSHKYEVSYDFVEATLVYEDHLLDTNYATPFLLAKQERKSFSSGFQTPNANQKNLVRAIWVKDMDKERHEKESISFDLRIVVNVEFSSKDHDRSLSRTLKVLCADLKVVFSSPGDTVGKFQDGEKECLILST</sequence>
<proteinExistence type="predicted"/>
<evidence type="ECO:0000313" key="5">
    <source>
        <dbReference type="EMBL" id="KAK1375863.1"/>
    </source>
</evidence>
<evidence type="ECO:0000313" key="6">
    <source>
        <dbReference type="Proteomes" id="UP001237642"/>
    </source>
</evidence>
<keyword evidence="4" id="KW-1133">Transmembrane helix</keyword>
<evidence type="ECO:0000256" key="4">
    <source>
        <dbReference type="SAM" id="Phobius"/>
    </source>
</evidence>
<organism evidence="5 6">
    <name type="scientific">Heracleum sosnowskyi</name>
    <dbReference type="NCBI Taxonomy" id="360622"/>
    <lineage>
        <taxon>Eukaryota</taxon>
        <taxon>Viridiplantae</taxon>
        <taxon>Streptophyta</taxon>
        <taxon>Embryophyta</taxon>
        <taxon>Tracheophyta</taxon>
        <taxon>Spermatophyta</taxon>
        <taxon>Magnoliopsida</taxon>
        <taxon>eudicotyledons</taxon>
        <taxon>Gunneridae</taxon>
        <taxon>Pentapetalae</taxon>
        <taxon>asterids</taxon>
        <taxon>campanulids</taxon>
        <taxon>Apiales</taxon>
        <taxon>Apiaceae</taxon>
        <taxon>Apioideae</taxon>
        <taxon>apioid superclade</taxon>
        <taxon>Tordylieae</taxon>
        <taxon>Tordyliinae</taxon>
        <taxon>Heracleum</taxon>
    </lineage>
</organism>
<feature type="compositionally biased region" description="Pro residues" evidence="3">
    <location>
        <begin position="39"/>
        <end position="48"/>
    </location>
</feature>
<feature type="transmembrane region" description="Helical" evidence="4">
    <location>
        <begin position="97"/>
        <end position="120"/>
    </location>
</feature>
<dbReference type="PANTHER" id="PTHR31234:SF55">
    <property type="entry name" value="LATE EMBRYOGENESIS ABUNDANT (LEA) HYDROXYPROLINE-RICH GLYCOPROTEIN FAMILY"/>
    <property type="match status" value="1"/>
</dbReference>
<evidence type="ECO:0000256" key="3">
    <source>
        <dbReference type="SAM" id="MobiDB-lite"/>
    </source>
</evidence>
<keyword evidence="6" id="KW-1185">Reference proteome</keyword>
<gene>
    <name evidence="5" type="ORF">POM88_032056</name>
</gene>
<feature type="compositionally biased region" description="Acidic residues" evidence="3">
    <location>
        <begin position="1"/>
        <end position="10"/>
    </location>
</feature>
<dbReference type="EMBL" id="JAUIZM010000007">
    <property type="protein sequence ID" value="KAK1375863.1"/>
    <property type="molecule type" value="Genomic_DNA"/>
</dbReference>
<feature type="region of interest" description="Disordered" evidence="3">
    <location>
        <begin position="1"/>
        <end position="48"/>
    </location>
</feature>
<comment type="caution">
    <text evidence="5">The sequence shown here is derived from an EMBL/GenBank/DDBJ whole genome shotgun (WGS) entry which is preliminary data.</text>
</comment>
<evidence type="ECO:0000256" key="2">
    <source>
        <dbReference type="ARBA" id="ARBA00023136"/>
    </source>
</evidence>
<dbReference type="AlphaFoldDB" id="A0AAD8HZE3"/>
<reference evidence="5" key="2">
    <citation type="submission" date="2023-05" db="EMBL/GenBank/DDBJ databases">
        <authorList>
            <person name="Schelkunov M.I."/>
        </authorList>
    </citation>
    <scope>NUCLEOTIDE SEQUENCE</scope>
    <source>
        <strain evidence="5">Hsosn_3</strain>
        <tissue evidence="5">Leaf</tissue>
    </source>
</reference>